<evidence type="ECO:0000313" key="2">
    <source>
        <dbReference type="Proteomes" id="UP000030680"/>
    </source>
</evidence>
<dbReference type="AlphaFoldDB" id="M2XQC8"/>
<dbReference type="GeneID" id="17084797"/>
<proteinExistence type="predicted"/>
<dbReference type="EMBL" id="KB454802">
    <property type="protein sequence ID" value="EME25803.1"/>
    <property type="molecule type" value="Genomic_DNA"/>
</dbReference>
<keyword evidence="2" id="KW-1185">Reference proteome</keyword>
<name>M2XQC8_GALSU</name>
<organism evidence="1 2">
    <name type="scientific">Galdieria sulphuraria</name>
    <name type="common">Red alga</name>
    <dbReference type="NCBI Taxonomy" id="130081"/>
    <lineage>
        <taxon>Eukaryota</taxon>
        <taxon>Rhodophyta</taxon>
        <taxon>Bangiophyceae</taxon>
        <taxon>Galdieriales</taxon>
        <taxon>Galdieriaceae</taxon>
        <taxon>Galdieria</taxon>
    </lineage>
</organism>
<accession>M2XQC8</accession>
<dbReference type="KEGG" id="gsl:Gasu_65360"/>
<reference evidence="2" key="1">
    <citation type="journal article" date="2013" name="Science">
        <title>Gene transfer from bacteria and archaea facilitated evolution of an extremophilic eukaryote.</title>
        <authorList>
            <person name="Schonknecht G."/>
            <person name="Chen W.H."/>
            <person name="Ternes C.M."/>
            <person name="Barbier G.G."/>
            <person name="Shrestha R.P."/>
            <person name="Stanke M."/>
            <person name="Brautigam A."/>
            <person name="Baker B.J."/>
            <person name="Banfield J.F."/>
            <person name="Garavito R.M."/>
            <person name="Carr K."/>
            <person name="Wilkerson C."/>
            <person name="Rensing S.A."/>
            <person name="Gagneul D."/>
            <person name="Dickenson N.E."/>
            <person name="Oesterhelt C."/>
            <person name="Lercher M.J."/>
            <person name="Weber A.P."/>
        </authorList>
    </citation>
    <scope>NUCLEOTIDE SEQUENCE [LARGE SCALE GENOMIC DNA]</scope>
    <source>
        <strain evidence="2">074W</strain>
    </source>
</reference>
<protein>
    <submittedName>
        <fullName evidence="1">Uncharacterized protein</fullName>
    </submittedName>
</protein>
<dbReference type="Gramene" id="EME25803">
    <property type="protein sequence ID" value="EME25803"/>
    <property type="gene ID" value="Gasu_65360"/>
</dbReference>
<dbReference type="Proteomes" id="UP000030680">
    <property type="component" value="Unassembled WGS sequence"/>
</dbReference>
<evidence type="ECO:0000313" key="1">
    <source>
        <dbReference type="EMBL" id="EME25803.1"/>
    </source>
</evidence>
<dbReference type="RefSeq" id="XP_005702323.1">
    <property type="nucleotide sequence ID" value="XM_005702266.1"/>
</dbReference>
<gene>
    <name evidence="1" type="ORF">Gasu_65360</name>
</gene>
<sequence>MAIFKSTQSPLGWPLFSNFPHPLSPSQFPHSLPFPIGHILPPTHNGNFKSRSPWGWPKLAPFPTPFPPIAISPLSHFQFTHSFPPHTHNGNFQIKIARAHLQSATLSILPIFPISRKNQPNGNNKISILQYNNMIQHWVNSGNNGFKRVSINDLSNIESNLQL</sequence>